<dbReference type="PANTHER" id="PTHR42870:SF1">
    <property type="entry name" value="NON-SPECIFIC LIPID-TRANSFER PROTEIN-LIKE 2"/>
    <property type="match status" value="1"/>
</dbReference>
<accession>A0ABU5X351</accession>
<dbReference type="GeneID" id="93203040"/>
<dbReference type="EMBL" id="JAXUBE010000015">
    <property type="protein sequence ID" value="MEB2662981.1"/>
    <property type="molecule type" value="Genomic_DNA"/>
</dbReference>
<dbReference type="InterPro" id="IPR055140">
    <property type="entry name" value="Thiolase_C_2"/>
</dbReference>
<evidence type="ECO:0000313" key="3">
    <source>
        <dbReference type="Proteomes" id="UP001324595"/>
    </source>
</evidence>
<dbReference type="PANTHER" id="PTHR42870">
    <property type="entry name" value="ACETYL-COA C-ACETYLTRANSFERASE"/>
    <property type="match status" value="1"/>
</dbReference>
<protein>
    <recommendedName>
        <fullName evidence="1">Thiolase C-terminal domain-containing protein</fullName>
    </recommendedName>
</protein>
<dbReference type="Proteomes" id="UP001324595">
    <property type="component" value="Unassembled WGS sequence"/>
</dbReference>
<evidence type="ECO:0000313" key="2">
    <source>
        <dbReference type="EMBL" id="MEB2662981.1"/>
    </source>
</evidence>
<feature type="domain" description="Thiolase C-terminal" evidence="1">
    <location>
        <begin position="2"/>
        <end position="103"/>
    </location>
</feature>
<keyword evidence="3" id="KW-1185">Reference proteome</keyword>
<sequence>MQDTAAEVYGMAGIGPQDVDALMCYDNFSPTVLFSLEGMGFCGRGEGGAFVRDGRLKLGGGLPTNTDGGHLSNSYMQGWGLNAEAVRQARGDGGERQVPGCRVVQYVAATPCTRSIIYTAD</sequence>
<name>A0ABU5X351_BORPP</name>
<comment type="caution">
    <text evidence="2">The sequence shown here is derived from an EMBL/GenBank/DDBJ whole genome shotgun (WGS) entry which is preliminary data.</text>
</comment>
<dbReference type="Gene3D" id="3.40.47.10">
    <property type="match status" value="1"/>
</dbReference>
<dbReference type="SUPFAM" id="SSF53901">
    <property type="entry name" value="Thiolase-like"/>
    <property type="match status" value="1"/>
</dbReference>
<dbReference type="RefSeq" id="WP_226376512.1">
    <property type="nucleotide sequence ID" value="NZ_AP019378.2"/>
</dbReference>
<gene>
    <name evidence="2" type="ORF">U5T69_07130</name>
</gene>
<evidence type="ECO:0000259" key="1">
    <source>
        <dbReference type="Pfam" id="PF22691"/>
    </source>
</evidence>
<organism evidence="2 3">
    <name type="scientific">Bordetella parapertussis</name>
    <dbReference type="NCBI Taxonomy" id="519"/>
    <lineage>
        <taxon>Bacteria</taxon>
        <taxon>Pseudomonadati</taxon>
        <taxon>Pseudomonadota</taxon>
        <taxon>Betaproteobacteria</taxon>
        <taxon>Burkholderiales</taxon>
        <taxon>Alcaligenaceae</taxon>
        <taxon>Bordetella</taxon>
    </lineage>
</organism>
<dbReference type="Pfam" id="PF22691">
    <property type="entry name" value="Thiolase_C_1"/>
    <property type="match status" value="1"/>
</dbReference>
<reference evidence="2 3" key="1">
    <citation type="submission" date="2023-12" db="EMBL/GenBank/DDBJ databases">
        <title>Draft Genome Sequences of Bordetella parapertussis clinical Isolates from Colombia, 2023.</title>
        <authorList>
            <person name="Montilla E.A."/>
            <person name="Rojas F."/>
            <person name="Vargas M.N."/>
            <person name="Bonilla V."/>
            <person name="Duarte C."/>
        </authorList>
    </citation>
    <scope>NUCLEOTIDE SEQUENCE [LARGE SCALE GENOMIC DNA]</scope>
    <source>
        <strain evidence="2 3">320001806</strain>
    </source>
</reference>
<dbReference type="InterPro" id="IPR016039">
    <property type="entry name" value="Thiolase-like"/>
</dbReference>
<proteinExistence type="predicted"/>